<dbReference type="Proteomes" id="UP000588098">
    <property type="component" value="Unassembled WGS sequence"/>
</dbReference>
<protein>
    <recommendedName>
        <fullName evidence="2">Type-4 uracil-DNA glycosylase</fullName>
    </recommendedName>
</protein>
<dbReference type="InterPro" id="IPR005273">
    <property type="entry name" value="Ura-DNA_glyco_family4"/>
</dbReference>
<evidence type="ECO:0000256" key="9">
    <source>
        <dbReference type="ARBA" id="ARBA00023204"/>
    </source>
</evidence>
<comment type="similarity">
    <text evidence="1">Belongs to the uracil-DNA glycosylase (UDG) superfamily. Type 4 (UDGa) family.</text>
</comment>
<evidence type="ECO:0000313" key="13">
    <source>
        <dbReference type="Proteomes" id="UP000588098"/>
    </source>
</evidence>
<comment type="caution">
    <text evidence="12">The sequence shown here is derived from an EMBL/GenBank/DDBJ whole genome shotgun (WGS) entry which is preliminary data.</text>
</comment>
<evidence type="ECO:0000256" key="10">
    <source>
        <dbReference type="SAM" id="MobiDB-lite"/>
    </source>
</evidence>
<evidence type="ECO:0000256" key="2">
    <source>
        <dbReference type="ARBA" id="ARBA00019403"/>
    </source>
</evidence>
<evidence type="ECO:0000256" key="5">
    <source>
        <dbReference type="ARBA" id="ARBA00022763"/>
    </source>
</evidence>
<dbReference type="PANTHER" id="PTHR33693:SF9">
    <property type="entry name" value="TYPE-4 URACIL-DNA GLYCOSYLASE"/>
    <property type="match status" value="1"/>
</dbReference>
<keyword evidence="4" id="KW-0479">Metal-binding</keyword>
<dbReference type="Gene3D" id="3.40.470.10">
    <property type="entry name" value="Uracil-DNA glycosylase-like domain"/>
    <property type="match status" value="1"/>
</dbReference>
<dbReference type="CDD" id="cd10030">
    <property type="entry name" value="UDG-F4_TTUDGA_SPO1dp_like"/>
    <property type="match status" value="1"/>
</dbReference>
<evidence type="ECO:0000313" key="12">
    <source>
        <dbReference type="EMBL" id="MBB5938033.1"/>
    </source>
</evidence>
<dbReference type="EMBL" id="JACHJL010000014">
    <property type="protein sequence ID" value="MBB5938033.1"/>
    <property type="molecule type" value="Genomic_DNA"/>
</dbReference>
<organism evidence="12 13">
    <name type="scientific">Streptomyces zagrosensis</name>
    <dbReference type="NCBI Taxonomy" id="1042984"/>
    <lineage>
        <taxon>Bacteria</taxon>
        <taxon>Bacillati</taxon>
        <taxon>Actinomycetota</taxon>
        <taxon>Actinomycetes</taxon>
        <taxon>Kitasatosporales</taxon>
        <taxon>Streptomycetaceae</taxon>
        <taxon>Streptomyces</taxon>
    </lineage>
</organism>
<sequence>MTSRSSRTQDEQAATEPGRTSAGKGAGKPGNGGAEGDGAGARKAAEPEQAYDAGPFVPARAKLPGLRKAAADCRGCPLHAPATQTVFGAGDADARVVLIGEQPGDQEDRKGHPFVGPAGHVLTRALDEAGIDPDKTYVTNAVKHFKFEHVPERGKRRIHKPPSLREMGACKPWLAAELALIEPEVLVALGATAGKALLGSSFRVTKQRGLLLPCPAIGAYETAGDCLVATIHPSAVLRADDREAAFAGLVSDLRVAAEALS</sequence>
<dbReference type="GO" id="GO:0006281">
    <property type="term" value="P:DNA repair"/>
    <property type="evidence" value="ECO:0007669"/>
    <property type="project" value="UniProtKB-KW"/>
</dbReference>
<evidence type="ECO:0000256" key="8">
    <source>
        <dbReference type="ARBA" id="ARBA00023014"/>
    </source>
</evidence>
<dbReference type="PANTHER" id="PTHR33693">
    <property type="entry name" value="TYPE-5 URACIL-DNA GLYCOSYLASE"/>
    <property type="match status" value="1"/>
</dbReference>
<dbReference type="NCBIfam" id="TIGR03914">
    <property type="entry name" value="UDG_fam_dom"/>
    <property type="match status" value="1"/>
</dbReference>
<dbReference type="GO" id="GO:0051539">
    <property type="term" value="F:4 iron, 4 sulfur cluster binding"/>
    <property type="evidence" value="ECO:0007669"/>
    <property type="project" value="UniProtKB-KW"/>
</dbReference>
<name>A0A7W9QD22_9ACTN</name>
<dbReference type="SMART" id="SM00987">
    <property type="entry name" value="UreE_C"/>
    <property type="match status" value="1"/>
</dbReference>
<feature type="region of interest" description="Disordered" evidence="10">
    <location>
        <begin position="1"/>
        <end position="55"/>
    </location>
</feature>
<keyword evidence="8" id="KW-0411">Iron-sulfur</keyword>
<keyword evidence="9" id="KW-0234">DNA repair</keyword>
<keyword evidence="5" id="KW-0227">DNA damage</keyword>
<dbReference type="AlphaFoldDB" id="A0A7W9QD22"/>
<dbReference type="GO" id="GO:0097506">
    <property type="term" value="F:deaminated base DNA N-glycosylase activity"/>
    <property type="evidence" value="ECO:0007669"/>
    <property type="project" value="UniProtKB-ARBA"/>
</dbReference>
<evidence type="ECO:0000259" key="11">
    <source>
        <dbReference type="SMART" id="SM00986"/>
    </source>
</evidence>
<proteinExistence type="inferred from homology"/>
<evidence type="ECO:0000256" key="4">
    <source>
        <dbReference type="ARBA" id="ARBA00022723"/>
    </source>
</evidence>
<feature type="compositionally biased region" description="Gly residues" evidence="10">
    <location>
        <begin position="24"/>
        <end position="39"/>
    </location>
</feature>
<dbReference type="GO" id="GO:0046872">
    <property type="term" value="F:metal ion binding"/>
    <property type="evidence" value="ECO:0007669"/>
    <property type="project" value="UniProtKB-KW"/>
</dbReference>
<evidence type="ECO:0000256" key="1">
    <source>
        <dbReference type="ARBA" id="ARBA00006521"/>
    </source>
</evidence>
<gene>
    <name evidence="12" type="ORF">FHS42_005117</name>
</gene>
<accession>A0A7W9QD22</accession>
<keyword evidence="13" id="KW-1185">Reference proteome</keyword>
<dbReference type="InterPro" id="IPR036895">
    <property type="entry name" value="Uracil-DNA_glycosylase-like_sf"/>
</dbReference>
<dbReference type="SMART" id="SM00986">
    <property type="entry name" value="UDG"/>
    <property type="match status" value="1"/>
</dbReference>
<evidence type="ECO:0000256" key="7">
    <source>
        <dbReference type="ARBA" id="ARBA00023004"/>
    </source>
</evidence>
<dbReference type="SUPFAM" id="SSF52141">
    <property type="entry name" value="Uracil-DNA glycosylase-like"/>
    <property type="match status" value="1"/>
</dbReference>
<evidence type="ECO:0000256" key="6">
    <source>
        <dbReference type="ARBA" id="ARBA00022801"/>
    </source>
</evidence>
<dbReference type="NCBIfam" id="TIGR00758">
    <property type="entry name" value="UDG_fam4"/>
    <property type="match status" value="1"/>
</dbReference>
<dbReference type="GO" id="GO:0016779">
    <property type="term" value="F:nucleotidyltransferase activity"/>
    <property type="evidence" value="ECO:0007669"/>
    <property type="project" value="UniProtKB-KW"/>
</dbReference>
<keyword evidence="3" id="KW-0004">4Fe-4S</keyword>
<keyword evidence="7" id="KW-0408">Iron</keyword>
<dbReference type="InterPro" id="IPR051536">
    <property type="entry name" value="UDG_Type-4/5"/>
</dbReference>
<keyword evidence="6" id="KW-0378">Hydrolase</keyword>
<feature type="domain" description="Uracil-DNA glycosylase-like" evidence="11">
    <location>
        <begin position="87"/>
        <end position="254"/>
    </location>
</feature>
<dbReference type="Pfam" id="PF03167">
    <property type="entry name" value="UDG"/>
    <property type="match status" value="1"/>
</dbReference>
<reference evidence="12 13" key="1">
    <citation type="submission" date="2020-08" db="EMBL/GenBank/DDBJ databases">
        <title>Genomic Encyclopedia of Type Strains, Phase III (KMG-III): the genomes of soil and plant-associated and newly described type strains.</title>
        <authorList>
            <person name="Whitman W."/>
        </authorList>
    </citation>
    <scope>NUCLEOTIDE SEQUENCE [LARGE SCALE GENOMIC DNA]</scope>
    <source>
        <strain evidence="12 13">CECT 8305</strain>
    </source>
</reference>
<keyword evidence="12" id="KW-0548">Nucleotidyltransferase</keyword>
<evidence type="ECO:0000256" key="3">
    <source>
        <dbReference type="ARBA" id="ARBA00022485"/>
    </source>
</evidence>
<keyword evidence="12" id="KW-0808">Transferase</keyword>
<dbReference type="InterPro" id="IPR005122">
    <property type="entry name" value="Uracil-DNA_glycosylase-like"/>
</dbReference>